<dbReference type="Pfam" id="PF16945">
    <property type="entry name" value="Phage_r1t_holin"/>
    <property type="match status" value="1"/>
</dbReference>
<evidence type="ECO:0000313" key="2">
    <source>
        <dbReference type="Proteomes" id="UP001153203"/>
    </source>
</evidence>
<protein>
    <submittedName>
        <fullName evidence="1">Holin</fullName>
    </submittedName>
</protein>
<evidence type="ECO:0000313" key="1">
    <source>
        <dbReference type="EMBL" id="MDG6194347.1"/>
    </source>
</evidence>
<name>A0A9X4PA35_9LACT</name>
<accession>A0A9X4PA35</accession>
<dbReference type="InterPro" id="IPR020109">
    <property type="entry name" value="Holin_r1t"/>
</dbReference>
<sequence>MFTKTFWKDTAERAVKTFVQSLIAAAAAGATGVLDVDWVNALSVAGLATLISVGTSFGSGYVGDDTASVIKLNKEN</sequence>
<dbReference type="EMBL" id="JAMWGI010000008">
    <property type="protein sequence ID" value="MDG6194347.1"/>
    <property type="molecule type" value="Genomic_DNA"/>
</dbReference>
<dbReference type="RefSeq" id="WP_279364547.1">
    <property type="nucleotide sequence ID" value="NZ_JAMWGC010000009.1"/>
</dbReference>
<dbReference type="AlphaFoldDB" id="A0A9X4PA35"/>
<organism evidence="1 2">
    <name type="scientific">Lactococcus formosensis</name>
    <dbReference type="NCBI Taxonomy" id="1281486"/>
    <lineage>
        <taxon>Bacteria</taxon>
        <taxon>Bacillati</taxon>
        <taxon>Bacillota</taxon>
        <taxon>Bacilli</taxon>
        <taxon>Lactobacillales</taxon>
        <taxon>Streptococcaceae</taxon>
        <taxon>Lactococcus</taxon>
    </lineage>
</organism>
<dbReference type="Proteomes" id="UP001153203">
    <property type="component" value="Unassembled WGS sequence"/>
</dbReference>
<comment type="caution">
    <text evidence="1">The sequence shown here is derived from an EMBL/GenBank/DDBJ whole genome shotgun (WGS) entry which is preliminary data.</text>
</comment>
<gene>
    <name evidence="1" type="ORF">NF708_10165</name>
</gene>
<reference evidence="1" key="1">
    <citation type="submission" date="2022-06" db="EMBL/GenBank/DDBJ databases">
        <title>Lactococcus from bovine mastitis in China.</title>
        <authorList>
            <person name="Lin Y."/>
            <person name="Han B."/>
        </authorList>
    </citation>
    <scope>NUCLEOTIDE SEQUENCE</scope>
    <source>
        <strain evidence="1">Hebei-B-39</strain>
    </source>
</reference>
<proteinExistence type="predicted"/>